<name>A0A834IQT8_RHYFE</name>
<evidence type="ECO:0000313" key="2">
    <source>
        <dbReference type="EMBL" id="KAF7285624.1"/>
    </source>
</evidence>
<feature type="compositionally biased region" description="Polar residues" evidence="1">
    <location>
        <begin position="198"/>
        <end position="216"/>
    </location>
</feature>
<gene>
    <name evidence="2" type="ORF">GWI33_010414</name>
</gene>
<accession>A0A834IQT8</accession>
<feature type="compositionally biased region" description="Acidic residues" evidence="1">
    <location>
        <begin position="169"/>
        <end position="178"/>
    </location>
</feature>
<sequence>MYRFSEIDVGRLLEVKTRKDVINPFSRSRPHRASSDKNRVPSTLSIAAAVQSLSLKVQQSQLYLENKPLRVRVEEEEAGGPGGGGGGGAMVVVGWPVPAAAAARGGRSGDERDGVKAAKPKGSQRAAVSRCRPRRRESWQRRALVAVAEESAVVSNTGEVGEARGCRLEEEEEGEDAEEAVRREQPRTDTAACRFRTDNNLKQPPSPVTLTPASSN</sequence>
<feature type="region of interest" description="Disordered" evidence="1">
    <location>
        <begin position="151"/>
        <end position="216"/>
    </location>
</feature>
<feature type="compositionally biased region" description="Basic and acidic residues" evidence="1">
    <location>
        <begin position="107"/>
        <end position="116"/>
    </location>
</feature>
<comment type="caution">
    <text evidence="2">The sequence shown here is derived from an EMBL/GenBank/DDBJ whole genome shotgun (WGS) entry which is preliminary data.</text>
</comment>
<dbReference type="AlphaFoldDB" id="A0A834IQT8"/>
<protein>
    <submittedName>
        <fullName evidence="2">Uncharacterized protein</fullName>
    </submittedName>
</protein>
<organism evidence="2 3">
    <name type="scientific">Rhynchophorus ferrugineus</name>
    <name type="common">Red palm weevil</name>
    <name type="synonym">Curculio ferrugineus</name>
    <dbReference type="NCBI Taxonomy" id="354439"/>
    <lineage>
        <taxon>Eukaryota</taxon>
        <taxon>Metazoa</taxon>
        <taxon>Ecdysozoa</taxon>
        <taxon>Arthropoda</taxon>
        <taxon>Hexapoda</taxon>
        <taxon>Insecta</taxon>
        <taxon>Pterygota</taxon>
        <taxon>Neoptera</taxon>
        <taxon>Endopterygota</taxon>
        <taxon>Coleoptera</taxon>
        <taxon>Polyphaga</taxon>
        <taxon>Cucujiformia</taxon>
        <taxon>Curculionidae</taxon>
        <taxon>Dryophthorinae</taxon>
        <taxon>Rhynchophorus</taxon>
    </lineage>
</organism>
<keyword evidence="3" id="KW-1185">Reference proteome</keyword>
<evidence type="ECO:0000313" key="3">
    <source>
        <dbReference type="Proteomes" id="UP000625711"/>
    </source>
</evidence>
<dbReference type="Proteomes" id="UP000625711">
    <property type="component" value="Unassembled WGS sequence"/>
</dbReference>
<reference evidence="2" key="1">
    <citation type="submission" date="2020-08" db="EMBL/GenBank/DDBJ databases">
        <title>Genome sequencing and assembly of the red palm weevil Rhynchophorus ferrugineus.</title>
        <authorList>
            <person name="Dias G.B."/>
            <person name="Bergman C.M."/>
            <person name="Manee M."/>
        </authorList>
    </citation>
    <scope>NUCLEOTIDE SEQUENCE</scope>
    <source>
        <strain evidence="2">AA-2017</strain>
        <tissue evidence="2">Whole larva</tissue>
    </source>
</reference>
<proteinExistence type="predicted"/>
<evidence type="ECO:0000256" key="1">
    <source>
        <dbReference type="SAM" id="MobiDB-lite"/>
    </source>
</evidence>
<dbReference type="EMBL" id="JAACXV010000050">
    <property type="protein sequence ID" value="KAF7285624.1"/>
    <property type="molecule type" value="Genomic_DNA"/>
</dbReference>
<feature type="region of interest" description="Disordered" evidence="1">
    <location>
        <begin position="101"/>
        <end position="136"/>
    </location>
</feature>